<evidence type="ECO:0000313" key="1">
    <source>
        <dbReference type="EMBL" id="TWU59603.1"/>
    </source>
</evidence>
<dbReference type="AlphaFoldDB" id="A0A5C6FDN3"/>
<dbReference type="Proteomes" id="UP000316476">
    <property type="component" value="Unassembled WGS sequence"/>
</dbReference>
<sequence length="388" mass="42409">MLGVSDYRRFVSAAFCCLAIVLSLVPGCSNSETSRREIDEVVVSSTDSVPKGLTYAQGESSAHPREHLGSHKLLTSIQEHEVDVVFPVEQLPDMNAEFTIDSGCGCSQVTLNRDSPDTASGDLQFRLTLSAFPPGRARSISARVMDDGGGVLYIGTVELKRVPTLALLDSEGDPIPPLPATCEFQVNDRQVSNSYRIGQFYRAGDDAPEPLDASVVNAEWMVARLVNEVAGEIYGEDRLSGEQILRDTYRLDLDATLPLEHPHATAAIRLKSHEAGNLTAKDIFFSYREVSELVASPARLILSNKHASRSLVFRRPDRRPFKVELEGAVPSGIRLQQSALNERAASVQLLNVSRVANDELPKSVKQKTRLVFVDSFGSRASVMVLSSL</sequence>
<proteinExistence type="predicted"/>
<dbReference type="EMBL" id="SJPZ01000005">
    <property type="protein sequence ID" value="TWU59603.1"/>
    <property type="molecule type" value="Genomic_DNA"/>
</dbReference>
<organism evidence="1 2">
    <name type="scientific">Crateriforma conspicua</name>
    <dbReference type="NCBI Taxonomy" id="2527996"/>
    <lineage>
        <taxon>Bacteria</taxon>
        <taxon>Pseudomonadati</taxon>
        <taxon>Planctomycetota</taxon>
        <taxon>Planctomycetia</taxon>
        <taxon>Planctomycetales</taxon>
        <taxon>Planctomycetaceae</taxon>
        <taxon>Crateriforma</taxon>
    </lineage>
</organism>
<comment type="caution">
    <text evidence="1">The sequence shown here is derived from an EMBL/GenBank/DDBJ whole genome shotgun (WGS) entry which is preliminary data.</text>
</comment>
<accession>A0A5C6FDN3</accession>
<reference evidence="1 2" key="1">
    <citation type="submission" date="2019-02" db="EMBL/GenBank/DDBJ databases">
        <title>Deep-cultivation of Planctomycetes and their phenomic and genomic characterization uncovers novel biology.</title>
        <authorList>
            <person name="Wiegand S."/>
            <person name="Jogler M."/>
            <person name="Boedeker C."/>
            <person name="Pinto D."/>
            <person name="Vollmers J."/>
            <person name="Rivas-Marin E."/>
            <person name="Kohn T."/>
            <person name="Peeters S.H."/>
            <person name="Heuer A."/>
            <person name="Rast P."/>
            <person name="Oberbeckmann S."/>
            <person name="Bunk B."/>
            <person name="Jeske O."/>
            <person name="Meyerdierks A."/>
            <person name="Storesund J.E."/>
            <person name="Kallscheuer N."/>
            <person name="Luecker S."/>
            <person name="Lage O.M."/>
            <person name="Pohl T."/>
            <person name="Merkel B.J."/>
            <person name="Hornburger P."/>
            <person name="Mueller R.-W."/>
            <person name="Bruemmer F."/>
            <person name="Labrenz M."/>
            <person name="Spormann A.M."/>
            <person name="Op Den Camp H."/>
            <person name="Overmann J."/>
            <person name="Amann R."/>
            <person name="Jetten M.S.M."/>
            <person name="Mascher T."/>
            <person name="Medema M.H."/>
            <person name="Devos D.P."/>
            <person name="Kaster A.-K."/>
            <person name="Ovreas L."/>
            <person name="Rohde M."/>
            <person name="Galperin M.Y."/>
            <person name="Jogler C."/>
        </authorList>
    </citation>
    <scope>NUCLEOTIDE SEQUENCE [LARGE SCALE GENOMIC DNA]</scope>
    <source>
        <strain evidence="1 2">V7</strain>
    </source>
</reference>
<protein>
    <submittedName>
        <fullName evidence="1">Uncharacterized protein</fullName>
    </submittedName>
</protein>
<evidence type="ECO:0000313" key="2">
    <source>
        <dbReference type="Proteomes" id="UP000316476"/>
    </source>
</evidence>
<name>A0A5C6FDN3_9PLAN</name>
<gene>
    <name evidence="1" type="ORF">V7x_55130</name>
</gene>